<evidence type="ECO:0000313" key="2">
    <source>
        <dbReference type="EMBL" id="CAE6757591.1"/>
    </source>
</evidence>
<evidence type="ECO:0000313" key="3">
    <source>
        <dbReference type="Proteomes" id="UP000675880"/>
    </source>
</evidence>
<dbReference type="RefSeq" id="WP_213042637.1">
    <property type="nucleotide sequence ID" value="NZ_CAJNBJ010000016.1"/>
</dbReference>
<sequence>MIHSGTSRCRCVGLLLLGFLLVLSVGCSGKTLQYKDDHDRILRIDQAVELLRKSYVERDRPALEALLLPSGNLDQVQRDIHGDFETFQDIQLEFSIERILIEGDNIDVFVHWQGQWKRNPGEAGTRQRGHGRLAWVGTQSILLREAQGDLPFGMGSRANPSEDPARRASNP</sequence>
<reference evidence="2 3" key="1">
    <citation type="submission" date="2021-02" db="EMBL/GenBank/DDBJ databases">
        <authorList>
            <person name="Han P."/>
        </authorList>
    </citation>
    <scope>NUCLEOTIDE SEQUENCE [LARGE SCALE GENOMIC DNA]</scope>
    <source>
        <strain evidence="2">Candidatus Nitrospira sp. ZN2</strain>
    </source>
</reference>
<keyword evidence="3" id="KW-1185">Reference proteome</keyword>
<dbReference type="EMBL" id="CAJNBJ010000016">
    <property type="protein sequence ID" value="CAE6757591.1"/>
    <property type="molecule type" value="Genomic_DNA"/>
</dbReference>
<evidence type="ECO:0008006" key="4">
    <source>
        <dbReference type="Google" id="ProtNLM"/>
    </source>
</evidence>
<feature type="region of interest" description="Disordered" evidence="1">
    <location>
        <begin position="149"/>
        <end position="171"/>
    </location>
</feature>
<accession>A0ABM8RK58</accession>
<dbReference type="Proteomes" id="UP000675880">
    <property type="component" value="Unassembled WGS sequence"/>
</dbReference>
<gene>
    <name evidence="2" type="ORF">NSPZN2_30482</name>
</gene>
<evidence type="ECO:0000256" key="1">
    <source>
        <dbReference type="SAM" id="MobiDB-lite"/>
    </source>
</evidence>
<proteinExistence type="predicted"/>
<protein>
    <recommendedName>
        <fullName evidence="4">DUF4440 domain-containing protein</fullName>
    </recommendedName>
</protein>
<organism evidence="2 3">
    <name type="scientific">Nitrospira defluvii</name>
    <dbReference type="NCBI Taxonomy" id="330214"/>
    <lineage>
        <taxon>Bacteria</taxon>
        <taxon>Pseudomonadati</taxon>
        <taxon>Nitrospirota</taxon>
        <taxon>Nitrospiria</taxon>
        <taxon>Nitrospirales</taxon>
        <taxon>Nitrospiraceae</taxon>
        <taxon>Nitrospira</taxon>
    </lineage>
</organism>
<comment type="caution">
    <text evidence="2">The sequence shown here is derived from an EMBL/GenBank/DDBJ whole genome shotgun (WGS) entry which is preliminary data.</text>
</comment>
<name>A0ABM8RK58_9BACT</name>